<sequence>MKSLLGDQEVFEIVQEGYEQLGANPTERQQTTFKDCKKRDCKALFYIQQSVDSNNFEMISKVSTSKEAWDILVKYYTGGEKTKKIKHQMLRRKYELLQMENNENVTDYFNRVQTITNQMKANGEVMIEVVIIEKIMRTLTQRYNHIVVAIEEAKNLDTMKLEDLQSSLKAHELRVKERDEAHTQTQTLQAQINKKSKQNGVKNKKWKSRSRWHQKQDQDEEARGSRSQQNSDNKSKKPYGKKKFEKMRIQCYSCQKYEHFADECRSKKVQRGDGEAQLAQAKSSDLDEVLLMASTSMEDDYPGLWYLDTMCSNHMIGHKDWYVSIDEKVEGEIKFADNITITTEGVDKILIQIMDGKQSFICDVLYVPNMKNNLLSLGQLLEKGYSMNMENGQMKVFDNAKRLILKAPLSKNRTFKIKIHINENQCLAAEIRREDWLWH</sequence>
<dbReference type="Pfam" id="PF22936">
    <property type="entry name" value="Pol_BBD"/>
    <property type="match status" value="1"/>
</dbReference>
<dbReference type="SUPFAM" id="SSF57756">
    <property type="entry name" value="Retrovirus zinc finger-like domains"/>
    <property type="match status" value="1"/>
</dbReference>
<evidence type="ECO:0000256" key="1">
    <source>
        <dbReference type="SAM" id="MobiDB-lite"/>
    </source>
</evidence>
<feature type="compositionally biased region" description="Basic residues" evidence="1">
    <location>
        <begin position="194"/>
        <end position="213"/>
    </location>
</feature>
<feature type="domain" description="Retrovirus-related Pol polyprotein from transposon TNT 1-94-like beta-barrel" evidence="2">
    <location>
        <begin position="305"/>
        <end position="385"/>
    </location>
</feature>
<organism evidence="3 4">
    <name type="scientific">Cicer arietinum</name>
    <name type="common">Chickpea</name>
    <name type="synonym">Garbanzo</name>
    <dbReference type="NCBI Taxonomy" id="3827"/>
    <lineage>
        <taxon>Eukaryota</taxon>
        <taxon>Viridiplantae</taxon>
        <taxon>Streptophyta</taxon>
        <taxon>Embryophyta</taxon>
        <taxon>Tracheophyta</taxon>
        <taxon>Spermatophyta</taxon>
        <taxon>Magnoliopsida</taxon>
        <taxon>eudicotyledons</taxon>
        <taxon>Gunneridae</taxon>
        <taxon>Pentapetalae</taxon>
        <taxon>rosids</taxon>
        <taxon>fabids</taxon>
        <taxon>Fabales</taxon>
        <taxon>Fabaceae</taxon>
        <taxon>Papilionoideae</taxon>
        <taxon>50 kb inversion clade</taxon>
        <taxon>NPAAA clade</taxon>
        <taxon>Hologalegina</taxon>
        <taxon>IRL clade</taxon>
        <taxon>Cicereae</taxon>
        <taxon>Cicer</taxon>
    </lineage>
</organism>
<reference evidence="4" key="2">
    <citation type="submission" date="2025-08" db="UniProtKB">
        <authorList>
            <consortium name="RefSeq"/>
        </authorList>
    </citation>
    <scope>IDENTIFICATION</scope>
    <source>
        <tissue evidence="4">Etiolated seedlings</tissue>
    </source>
</reference>
<dbReference type="InterPro" id="IPR036875">
    <property type="entry name" value="Znf_CCHC_sf"/>
</dbReference>
<dbReference type="GO" id="GO:0008270">
    <property type="term" value="F:zinc ion binding"/>
    <property type="evidence" value="ECO:0007669"/>
    <property type="project" value="InterPro"/>
</dbReference>
<dbReference type="AlphaFoldDB" id="A0A1S2YMU7"/>
<keyword evidence="3" id="KW-1185">Reference proteome</keyword>
<dbReference type="Pfam" id="PF14223">
    <property type="entry name" value="Retrotran_gag_2"/>
    <property type="match status" value="1"/>
</dbReference>
<dbReference type="eggNOG" id="KOG0017">
    <property type="taxonomic scope" value="Eukaryota"/>
</dbReference>
<evidence type="ECO:0000313" key="4">
    <source>
        <dbReference type="RefSeq" id="XP_004507201.1"/>
    </source>
</evidence>
<dbReference type="OrthoDB" id="1435331at2759"/>
<proteinExistence type="predicted"/>
<gene>
    <name evidence="4" type="primary">LOC101501216</name>
</gene>
<name>A0A1S2YMU7_CICAR</name>
<dbReference type="RefSeq" id="XP_004507201.1">
    <property type="nucleotide sequence ID" value="XM_004507144.1"/>
</dbReference>
<reference evidence="3" key="1">
    <citation type="journal article" date="2013" name="Nat. Biotechnol.">
        <title>Draft genome sequence of chickpea (Cicer arietinum) provides a resource for trait improvement.</title>
        <authorList>
            <person name="Varshney R.K."/>
            <person name="Song C."/>
            <person name="Saxena R.K."/>
            <person name="Azam S."/>
            <person name="Yu S."/>
            <person name="Sharpe A.G."/>
            <person name="Cannon S."/>
            <person name="Baek J."/>
            <person name="Rosen B.D."/>
            <person name="Tar'an B."/>
            <person name="Millan T."/>
            <person name="Zhang X."/>
            <person name="Ramsay L.D."/>
            <person name="Iwata A."/>
            <person name="Wang Y."/>
            <person name="Nelson W."/>
            <person name="Farmer A.D."/>
            <person name="Gaur P.M."/>
            <person name="Soderlund C."/>
            <person name="Penmetsa R.V."/>
            <person name="Xu C."/>
            <person name="Bharti A.K."/>
            <person name="He W."/>
            <person name="Winter P."/>
            <person name="Zhao S."/>
            <person name="Hane J.K."/>
            <person name="Carrasquilla-Garcia N."/>
            <person name="Condie J.A."/>
            <person name="Upadhyaya H.D."/>
            <person name="Luo M.C."/>
            <person name="Thudi M."/>
            <person name="Gowda C.L."/>
            <person name="Singh N.P."/>
            <person name="Lichtenzveig J."/>
            <person name="Gali K.K."/>
            <person name="Rubio J."/>
            <person name="Nadarajan N."/>
            <person name="Dolezel J."/>
            <person name="Bansal K.C."/>
            <person name="Xu X."/>
            <person name="Edwards D."/>
            <person name="Zhang G."/>
            <person name="Kahl G."/>
            <person name="Gil J."/>
            <person name="Singh K.B."/>
            <person name="Datta S.K."/>
            <person name="Jackson S.A."/>
            <person name="Wang J."/>
            <person name="Cook D.R."/>
        </authorList>
    </citation>
    <scope>NUCLEOTIDE SEQUENCE [LARGE SCALE GENOMIC DNA]</scope>
    <source>
        <strain evidence="3">cv. CDC Frontier</strain>
    </source>
</reference>
<dbReference type="PANTHER" id="PTHR35317:SF28">
    <property type="entry name" value="ZINC FINGER, CCHC-TYPE, RIBONUCLEASE H-LIKE DOMAIN, GAG-PRE-INTEGRASE DOMAIN PROTEIN-RELATED"/>
    <property type="match status" value="1"/>
</dbReference>
<evidence type="ECO:0000313" key="3">
    <source>
        <dbReference type="Proteomes" id="UP000087171"/>
    </source>
</evidence>
<dbReference type="InterPro" id="IPR054722">
    <property type="entry name" value="PolX-like_BBD"/>
</dbReference>
<feature type="region of interest" description="Disordered" evidence="1">
    <location>
        <begin position="176"/>
        <end position="241"/>
    </location>
</feature>
<dbReference type="PaxDb" id="3827-XP_004507201.1"/>
<dbReference type="PANTHER" id="PTHR35317">
    <property type="entry name" value="OS04G0629600 PROTEIN"/>
    <property type="match status" value="1"/>
</dbReference>
<feature type="compositionally biased region" description="Polar residues" evidence="1">
    <location>
        <begin position="183"/>
        <end position="192"/>
    </location>
</feature>
<dbReference type="Proteomes" id="UP000087171">
    <property type="component" value="Chromosome Ca6"/>
</dbReference>
<evidence type="ECO:0000259" key="2">
    <source>
        <dbReference type="Pfam" id="PF22936"/>
    </source>
</evidence>
<dbReference type="GeneID" id="101501216"/>
<accession>A0A1S2YMU7</accession>
<feature type="compositionally biased region" description="Basic and acidic residues" evidence="1">
    <location>
        <begin position="214"/>
        <end position="224"/>
    </location>
</feature>
<protein>
    <submittedName>
        <fullName evidence="4">Uncharacterized protein LOC101501216</fullName>
    </submittedName>
</protein>
<dbReference type="GO" id="GO:0003676">
    <property type="term" value="F:nucleic acid binding"/>
    <property type="evidence" value="ECO:0007669"/>
    <property type="project" value="InterPro"/>
</dbReference>
<dbReference type="KEGG" id="cam:101501216"/>